<dbReference type="Gramene" id="KRH19040">
    <property type="protein sequence ID" value="KRH19040"/>
    <property type="gene ID" value="GLYMA_13G097700"/>
</dbReference>
<protein>
    <submittedName>
        <fullName evidence="1 2">Uncharacterized protein</fullName>
    </submittedName>
</protein>
<dbReference type="EMBL" id="CM000846">
    <property type="protein sequence ID" value="KRH19040.1"/>
    <property type="molecule type" value="Genomic_DNA"/>
</dbReference>
<keyword evidence="3" id="KW-1185">Reference proteome</keyword>
<name>A0A0R0GKV0_SOYBN</name>
<accession>A0A0R0GKV0</accession>
<dbReference type="Proteomes" id="UP000008827">
    <property type="component" value="Chromosome 13"/>
</dbReference>
<dbReference type="InParanoid" id="A0A0R0GKV0"/>
<reference evidence="2" key="2">
    <citation type="submission" date="2018-02" db="UniProtKB">
        <authorList>
            <consortium name="EnsemblPlants"/>
        </authorList>
    </citation>
    <scope>IDENTIFICATION</scope>
    <source>
        <strain evidence="2">Williams 82</strain>
    </source>
</reference>
<reference evidence="1 2" key="1">
    <citation type="journal article" date="2010" name="Nature">
        <title>Genome sequence of the palaeopolyploid soybean.</title>
        <authorList>
            <person name="Schmutz J."/>
            <person name="Cannon S.B."/>
            <person name="Schlueter J."/>
            <person name="Ma J."/>
            <person name="Mitros T."/>
            <person name="Nelson W."/>
            <person name="Hyten D.L."/>
            <person name="Song Q."/>
            <person name="Thelen J.J."/>
            <person name="Cheng J."/>
            <person name="Xu D."/>
            <person name="Hellsten U."/>
            <person name="May G.D."/>
            <person name="Yu Y."/>
            <person name="Sakurai T."/>
            <person name="Umezawa T."/>
            <person name="Bhattacharyya M.K."/>
            <person name="Sandhu D."/>
            <person name="Valliyodan B."/>
            <person name="Lindquist E."/>
            <person name="Peto M."/>
            <person name="Grant D."/>
            <person name="Shu S."/>
            <person name="Goodstein D."/>
            <person name="Barry K."/>
            <person name="Futrell-Griggs M."/>
            <person name="Abernathy B."/>
            <person name="Du J."/>
            <person name="Tian Z."/>
            <person name="Zhu L."/>
            <person name="Gill N."/>
            <person name="Joshi T."/>
            <person name="Libault M."/>
            <person name="Sethuraman A."/>
            <person name="Zhang X.-C."/>
            <person name="Shinozaki K."/>
            <person name="Nguyen H.T."/>
            <person name="Wing R.A."/>
            <person name="Cregan P."/>
            <person name="Specht J."/>
            <person name="Grimwood J."/>
            <person name="Rokhsar D."/>
            <person name="Stacey G."/>
            <person name="Shoemaker R.C."/>
            <person name="Jackson S.A."/>
        </authorList>
    </citation>
    <scope>NUCLEOTIDE SEQUENCE [LARGE SCALE GENOMIC DNA]</scope>
    <source>
        <strain evidence="2">cv. Williams 82</strain>
        <tissue evidence="1">Callus</tissue>
    </source>
</reference>
<sequence length="61" mass="7343">MVEHDEGHSSFKVLEMVGKTWDLTSIYLPHHHLYLRLCLYYDHDRISLNHTRNNIPHKMSI</sequence>
<reference evidence="1" key="3">
    <citation type="submission" date="2018-07" db="EMBL/GenBank/DDBJ databases">
        <title>WGS assembly of Glycine max.</title>
        <authorList>
            <person name="Schmutz J."/>
            <person name="Cannon S."/>
            <person name="Schlueter J."/>
            <person name="Ma J."/>
            <person name="Mitros T."/>
            <person name="Nelson W."/>
            <person name="Hyten D."/>
            <person name="Song Q."/>
            <person name="Thelen J."/>
            <person name="Cheng J."/>
            <person name="Xu D."/>
            <person name="Hellsten U."/>
            <person name="May G."/>
            <person name="Yu Y."/>
            <person name="Sakurai T."/>
            <person name="Umezawa T."/>
            <person name="Bhattacharyya M."/>
            <person name="Sandhu D."/>
            <person name="Valliyodan B."/>
            <person name="Lindquist E."/>
            <person name="Peto M."/>
            <person name="Grant D."/>
            <person name="Shu S."/>
            <person name="Goodstein D."/>
            <person name="Barry K."/>
            <person name="Futrell-Griggs M."/>
            <person name="Abernathy B."/>
            <person name="Du J."/>
            <person name="Tian Z."/>
            <person name="Zhu L."/>
            <person name="Gill N."/>
            <person name="Joshi T."/>
            <person name="Libault M."/>
            <person name="Sethuraman A."/>
            <person name="Zhang X."/>
            <person name="Shinozaki K."/>
            <person name="Nguyen H."/>
            <person name="Wing R."/>
            <person name="Cregan P."/>
            <person name="Specht J."/>
            <person name="Grimwood J."/>
            <person name="Rokhsar D."/>
            <person name="Stacey G."/>
            <person name="Shoemaker R."/>
            <person name="Jackson S."/>
        </authorList>
    </citation>
    <scope>NUCLEOTIDE SEQUENCE</scope>
    <source>
        <tissue evidence="1">Callus</tissue>
    </source>
</reference>
<organism evidence="1">
    <name type="scientific">Glycine max</name>
    <name type="common">Soybean</name>
    <name type="synonym">Glycine hispida</name>
    <dbReference type="NCBI Taxonomy" id="3847"/>
    <lineage>
        <taxon>Eukaryota</taxon>
        <taxon>Viridiplantae</taxon>
        <taxon>Streptophyta</taxon>
        <taxon>Embryophyta</taxon>
        <taxon>Tracheophyta</taxon>
        <taxon>Spermatophyta</taxon>
        <taxon>Magnoliopsida</taxon>
        <taxon>eudicotyledons</taxon>
        <taxon>Gunneridae</taxon>
        <taxon>Pentapetalae</taxon>
        <taxon>rosids</taxon>
        <taxon>fabids</taxon>
        <taxon>Fabales</taxon>
        <taxon>Fabaceae</taxon>
        <taxon>Papilionoideae</taxon>
        <taxon>50 kb inversion clade</taxon>
        <taxon>NPAAA clade</taxon>
        <taxon>indigoferoid/millettioid clade</taxon>
        <taxon>Phaseoleae</taxon>
        <taxon>Glycine</taxon>
        <taxon>Glycine subgen. Soja</taxon>
    </lineage>
</organism>
<evidence type="ECO:0000313" key="1">
    <source>
        <dbReference type="EMBL" id="KRH19040.1"/>
    </source>
</evidence>
<dbReference type="EnsemblPlants" id="KRH19040">
    <property type="protein sequence ID" value="KRH19040"/>
    <property type="gene ID" value="GLYMA_13G097700"/>
</dbReference>
<dbReference type="AlphaFoldDB" id="A0A0R0GKV0"/>
<gene>
    <name evidence="1" type="ORF">GLYMA_13G097700</name>
</gene>
<evidence type="ECO:0000313" key="3">
    <source>
        <dbReference type="Proteomes" id="UP000008827"/>
    </source>
</evidence>
<proteinExistence type="predicted"/>
<evidence type="ECO:0000313" key="2">
    <source>
        <dbReference type="EnsemblPlants" id="KRH19040"/>
    </source>
</evidence>